<feature type="compositionally biased region" description="Basic residues" evidence="1">
    <location>
        <begin position="9"/>
        <end position="21"/>
    </location>
</feature>
<keyword evidence="3" id="KW-1185">Reference proteome</keyword>
<dbReference type="EMBL" id="LGRX02006552">
    <property type="protein sequence ID" value="KAK3276447.1"/>
    <property type="molecule type" value="Genomic_DNA"/>
</dbReference>
<evidence type="ECO:0000313" key="3">
    <source>
        <dbReference type="Proteomes" id="UP001190700"/>
    </source>
</evidence>
<dbReference type="Proteomes" id="UP001190700">
    <property type="component" value="Unassembled WGS sequence"/>
</dbReference>
<comment type="caution">
    <text evidence="2">The sequence shown here is derived from an EMBL/GenBank/DDBJ whole genome shotgun (WGS) entry which is preliminary data.</text>
</comment>
<name>A0AAE0GED4_9CHLO</name>
<evidence type="ECO:0000313" key="2">
    <source>
        <dbReference type="EMBL" id="KAK3276447.1"/>
    </source>
</evidence>
<reference evidence="2 3" key="1">
    <citation type="journal article" date="2015" name="Genome Biol. Evol.">
        <title>Comparative Genomics of a Bacterivorous Green Alga Reveals Evolutionary Causalities and Consequences of Phago-Mixotrophic Mode of Nutrition.</title>
        <authorList>
            <person name="Burns J.A."/>
            <person name="Paasch A."/>
            <person name="Narechania A."/>
            <person name="Kim E."/>
        </authorList>
    </citation>
    <scope>NUCLEOTIDE SEQUENCE [LARGE SCALE GENOMIC DNA]</scope>
    <source>
        <strain evidence="2 3">PLY_AMNH</strain>
    </source>
</reference>
<feature type="compositionally biased region" description="Basic and acidic residues" evidence="1">
    <location>
        <begin position="254"/>
        <end position="278"/>
    </location>
</feature>
<feature type="compositionally biased region" description="Polar residues" evidence="1">
    <location>
        <begin position="70"/>
        <end position="86"/>
    </location>
</feature>
<accession>A0AAE0GED4</accession>
<feature type="region of interest" description="Disordered" evidence="1">
    <location>
        <begin position="191"/>
        <end position="494"/>
    </location>
</feature>
<feature type="region of interest" description="Disordered" evidence="1">
    <location>
        <begin position="1"/>
        <end position="26"/>
    </location>
</feature>
<sequence>MRVKEQAKRKSLQRCGQHGKRTVLDKAEEVVPDRVVDASTLAMETTPSTQQCLANINEPSSPKTPLYVDTDSSSPSTAHSTEQSGGSPDAAPVTTPGFSLPLAPPHGVEPEPTAILRNSRADPLSASLRPVAAGCTSDESLGEAFCADTSVTVPESSEKRSTVQNVKEPPSLSCEQGATHKMYQMKTPKFAWKAKHSREQSDALGTNEPDRDSKSSWSASDCKAQSALTATTATSPSTLTSSAAKSTRVRVRRPSFDEPEKLEESLRLSSDRHSDEHMPPPPKKLRGKLPKAMSFEHSTSSTLSGSQDEAPSLSENLPDPPALLLSRESLETSVVRSAANLPSEAVPASHVARMTRRRSSRGQPRDTHSTAGARIKIIAPIPNVTSSPSKAAAPQSSTAKTAPPSVPSPKAVPQHAPSVTPEEVSLSSPHMETPAAAAAKAEDNETDEELAMRLHREMNGTPLRTTRSRLPAATKNNDSIDEVHEMDPGLLPSI</sequence>
<organism evidence="2 3">
    <name type="scientific">Cymbomonas tetramitiformis</name>
    <dbReference type="NCBI Taxonomy" id="36881"/>
    <lineage>
        <taxon>Eukaryota</taxon>
        <taxon>Viridiplantae</taxon>
        <taxon>Chlorophyta</taxon>
        <taxon>Pyramimonadophyceae</taxon>
        <taxon>Pyramimonadales</taxon>
        <taxon>Pyramimonadaceae</taxon>
        <taxon>Cymbomonas</taxon>
    </lineage>
</organism>
<feature type="compositionally biased region" description="Polar residues" evidence="1">
    <location>
        <begin position="46"/>
        <end position="63"/>
    </location>
</feature>
<feature type="compositionally biased region" description="Low complexity" evidence="1">
    <location>
        <begin position="385"/>
        <end position="413"/>
    </location>
</feature>
<feature type="compositionally biased region" description="Polar residues" evidence="1">
    <location>
        <begin position="296"/>
        <end position="315"/>
    </location>
</feature>
<gene>
    <name evidence="2" type="ORF">CYMTET_15476</name>
</gene>
<evidence type="ECO:0000256" key="1">
    <source>
        <dbReference type="SAM" id="MobiDB-lite"/>
    </source>
</evidence>
<feature type="region of interest" description="Disordered" evidence="1">
    <location>
        <begin position="46"/>
        <end position="113"/>
    </location>
</feature>
<feature type="region of interest" description="Disordered" evidence="1">
    <location>
        <begin position="150"/>
        <end position="179"/>
    </location>
</feature>
<proteinExistence type="predicted"/>
<dbReference type="AlphaFoldDB" id="A0AAE0GED4"/>
<feature type="compositionally biased region" description="Low complexity" evidence="1">
    <location>
        <begin position="223"/>
        <end position="246"/>
    </location>
</feature>
<protein>
    <submittedName>
        <fullName evidence="2">Uncharacterized protein</fullName>
    </submittedName>
</protein>